<keyword evidence="2" id="KW-0472">Membrane</keyword>
<reference evidence="5" key="1">
    <citation type="submission" date="2022-11" db="UniProtKB">
        <authorList>
            <consortium name="WormBaseParasite"/>
        </authorList>
    </citation>
    <scope>IDENTIFICATION</scope>
</reference>
<feature type="region of interest" description="Disordered" evidence="1">
    <location>
        <begin position="351"/>
        <end position="429"/>
    </location>
</feature>
<accession>A0A914WC72</accession>
<dbReference type="CDD" id="cd07987">
    <property type="entry name" value="LPLAT_MGAT-like"/>
    <property type="match status" value="1"/>
</dbReference>
<name>A0A914WC72_9BILA</name>
<feature type="domain" description="Phospholipid/glycerol acyltransferase" evidence="3">
    <location>
        <begin position="116"/>
        <end position="240"/>
    </location>
</feature>
<keyword evidence="2" id="KW-0812">Transmembrane</keyword>
<protein>
    <submittedName>
        <fullName evidence="5">Phospholipid/glycerol acyltransferase domain-containing protein</fullName>
    </submittedName>
</protein>
<feature type="transmembrane region" description="Helical" evidence="2">
    <location>
        <begin position="47"/>
        <end position="79"/>
    </location>
</feature>
<sequence>MFESWLALELEVLQGMAWPAWLQPYVEVVVVWIAWALTYVDLQYLEYLLWLFFPLLIAFVLPIVLVIGIYGCVIFLHIYKLRHQIREAYASSYFDGARTSIASFWDAVGYVWHGYEVDGLENIPDEGPALFLYYHGTLPIDVYYLISKCILHKKRTLHCVGDKFIFKVPGWGMICKVFCVTPGTVEDCIQNLKDGNLLCIAPGGVREAQFSDSVTYPLLWGKRLGFARVVLGSGAPVIPMFTENCRDAFRTPLWGHRFFRWIYEKTRVPLCPIYGGFPVKMITHLRPPIHFSSSMTPEEVRKRVKHEIRDLIREHQRLPGSILRAMVQRFYDKRKNKVDVLLEERTHEGAPRTLNALSSQTSSSSEDEVDVDPDVNANGGDPQFPPDNNLTTVVELSPSDQHSHPSSHPSSPSPSSSSRRAPLAETRDM</sequence>
<evidence type="ECO:0000313" key="4">
    <source>
        <dbReference type="Proteomes" id="UP000887566"/>
    </source>
</evidence>
<evidence type="ECO:0000313" key="5">
    <source>
        <dbReference type="WBParaSite" id="PSAMB.scaffold36size104415.g935.t1"/>
    </source>
</evidence>
<feature type="transmembrane region" description="Helical" evidence="2">
    <location>
        <begin position="20"/>
        <end position="40"/>
    </location>
</feature>
<dbReference type="PANTHER" id="PTHR22753:SF14">
    <property type="entry name" value="MONOACYLGLYCEROL_DIACYLGLYCEROL O-ACYLTRANSFERASE"/>
    <property type="match status" value="1"/>
</dbReference>
<evidence type="ECO:0000259" key="3">
    <source>
        <dbReference type="Pfam" id="PF01553"/>
    </source>
</evidence>
<feature type="compositionally biased region" description="Low complexity" evidence="1">
    <location>
        <begin position="397"/>
        <end position="418"/>
    </location>
</feature>
<dbReference type="AlphaFoldDB" id="A0A914WC72"/>
<dbReference type="GO" id="GO:0016746">
    <property type="term" value="F:acyltransferase activity"/>
    <property type="evidence" value="ECO:0007669"/>
    <property type="project" value="InterPro"/>
</dbReference>
<dbReference type="Proteomes" id="UP000887566">
    <property type="component" value="Unplaced"/>
</dbReference>
<dbReference type="InterPro" id="IPR002123">
    <property type="entry name" value="Plipid/glycerol_acylTrfase"/>
</dbReference>
<evidence type="ECO:0000256" key="1">
    <source>
        <dbReference type="SAM" id="MobiDB-lite"/>
    </source>
</evidence>
<dbReference type="PANTHER" id="PTHR22753">
    <property type="entry name" value="TRANSMEMBRANE PROTEIN 68"/>
    <property type="match status" value="1"/>
</dbReference>
<keyword evidence="2" id="KW-1133">Transmembrane helix</keyword>
<dbReference type="Pfam" id="PF01553">
    <property type="entry name" value="Acyltransferase"/>
    <property type="match status" value="1"/>
</dbReference>
<evidence type="ECO:0000256" key="2">
    <source>
        <dbReference type="SAM" id="Phobius"/>
    </source>
</evidence>
<keyword evidence="4" id="KW-1185">Reference proteome</keyword>
<proteinExistence type="predicted"/>
<dbReference type="GO" id="GO:0016020">
    <property type="term" value="C:membrane"/>
    <property type="evidence" value="ECO:0007669"/>
    <property type="project" value="TreeGrafter"/>
</dbReference>
<dbReference type="WBParaSite" id="PSAMB.scaffold36size104415.g935.t1">
    <property type="protein sequence ID" value="PSAMB.scaffold36size104415.g935.t1"/>
    <property type="gene ID" value="PSAMB.scaffold36size104415.g935"/>
</dbReference>
<organism evidence="4 5">
    <name type="scientific">Plectus sambesii</name>
    <dbReference type="NCBI Taxonomy" id="2011161"/>
    <lineage>
        <taxon>Eukaryota</taxon>
        <taxon>Metazoa</taxon>
        <taxon>Ecdysozoa</taxon>
        <taxon>Nematoda</taxon>
        <taxon>Chromadorea</taxon>
        <taxon>Plectida</taxon>
        <taxon>Plectina</taxon>
        <taxon>Plectoidea</taxon>
        <taxon>Plectidae</taxon>
        <taxon>Plectus</taxon>
    </lineage>
</organism>